<protein>
    <submittedName>
        <fullName evidence="1">Uncharacterized protein</fullName>
    </submittedName>
</protein>
<reference evidence="1 2" key="1">
    <citation type="submission" date="2018-03" db="EMBL/GenBank/DDBJ databases">
        <title>Draft Genome Sequences of the Obligatory Marine Myxobacteria Enhygromyxa salina SWB007.</title>
        <authorList>
            <person name="Poehlein A."/>
            <person name="Moghaddam J.A."/>
            <person name="Harms H."/>
            <person name="Alanjari M."/>
            <person name="Koenig G.M."/>
            <person name="Daniel R."/>
            <person name="Schaeberle T.F."/>
        </authorList>
    </citation>
    <scope>NUCLEOTIDE SEQUENCE [LARGE SCALE GENOMIC DNA]</scope>
    <source>
        <strain evidence="1 2">SWB007</strain>
    </source>
</reference>
<gene>
    <name evidence="1" type="ORF">ENSA7_53270</name>
</gene>
<evidence type="ECO:0000313" key="1">
    <source>
        <dbReference type="EMBL" id="PRQ03187.1"/>
    </source>
</evidence>
<evidence type="ECO:0000313" key="2">
    <source>
        <dbReference type="Proteomes" id="UP000238823"/>
    </source>
</evidence>
<organism evidence="1 2">
    <name type="scientific">Enhygromyxa salina</name>
    <dbReference type="NCBI Taxonomy" id="215803"/>
    <lineage>
        <taxon>Bacteria</taxon>
        <taxon>Pseudomonadati</taxon>
        <taxon>Myxococcota</taxon>
        <taxon>Polyangia</taxon>
        <taxon>Nannocystales</taxon>
        <taxon>Nannocystaceae</taxon>
        <taxon>Enhygromyxa</taxon>
    </lineage>
</organism>
<dbReference type="EMBL" id="PVNL01000109">
    <property type="protein sequence ID" value="PRQ03187.1"/>
    <property type="molecule type" value="Genomic_DNA"/>
</dbReference>
<dbReference type="AlphaFoldDB" id="A0A2S9YDI8"/>
<dbReference type="RefSeq" id="WP_106092214.1">
    <property type="nucleotide sequence ID" value="NZ_PVNL01000109.1"/>
</dbReference>
<comment type="caution">
    <text evidence="1">The sequence shown here is derived from an EMBL/GenBank/DDBJ whole genome shotgun (WGS) entry which is preliminary data.</text>
</comment>
<dbReference type="Proteomes" id="UP000238823">
    <property type="component" value="Unassembled WGS sequence"/>
</dbReference>
<dbReference type="OrthoDB" id="9835705at2"/>
<proteinExistence type="predicted"/>
<name>A0A2S9YDI8_9BACT</name>
<sequence>MAHADQAALLDQGRQAIAAIVNLASICPAGGDARWDAMLAKLNVTPLPPDERARHLREGPGQAKGALLLELRWALNGVVAPLCEHMDEGWRLTHEVEQAVRDYVGAVKPRVTTASIFANALAGAASSPAAMVGAAGASADCCRCCGAPRAERGETHCHYCGESR</sequence>
<accession>A0A2S9YDI8</accession>